<keyword evidence="3 4" id="KW-0326">Glycosidase</keyword>
<dbReference type="Gene3D" id="2.60.40.1180">
    <property type="entry name" value="Golgi alpha-mannosidase II"/>
    <property type="match status" value="1"/>
</dbReference>
<reference evidence="5 6" key="1">
    <citation type="submission" date="2014-03" db="EMBL/GenBank/DDBJ databases">
        <title>Draft Genome Sequences of 13 Willow Endophytes.</title>
        <authorList>
            <person name="Gan H.Y."/>
            <person name="Gan H.M."/>
            <person name="Savka M.A."/>
            <person name="Hudson A.O."/>
        </authorList>
    </citation>
    <scope>NUCLEOTIDE SEQUENCE [LARGE SCALE GENOMIC DNA]</scope>
    <source>
        <strain evidence="5 6">RIT293</strain>
    </source>
</reference>
<organism evidence="5 6">
    <name type="scientific">Microbacterium oleivorans</name>
    <dbReference type="NCBI Taxonomy" id="273677"/>
    <lineage>
        <taxon>Bacteria</taxon>
        <taxon>Bacillati</taxon>
        <taxon>Actinomycetota</taxon>
        <taxon>Actinomycetes</taxon>
        <taxon>Micrococcales</taxon>
        <taxon>Microbacteriaceae</taxon>
        <taxon>Microbacterium</taxon>
    </lineage>
</organism>
<evidence type="ECO:0000313" key="5">
    <source>
        <dbReference type="EMBL" id="EZP29791.1"/>
    </source>
</evidence>
<protein>
    <recommendedName>
        <fullName evidence="4">Alpha-galactosidase</fullName>
        <ecNumber evidence="4">3.2.1.22</ecNumber>
    </recommendedName>
    <alternativeName>
        <fullName evidence="4">Melibiase</fullName>
    </alternativeName>
</protein>
<dbReference type="EMBL" id="JFYO01000001">
    <property type="protein sequence ID" value="EZP29791.1"/>
    <property type="molecule type" value="Genomic_DNA"/>
</dbReference>
<dbReference type="GO" id="GO:0005975">
    <property type="term" value="P:carbohydrate metabolic process"/>
    <property type="evidence" value="ECO:0007669"/>
    <property type="project" value="InterPro"/>
</dbReference>
<dbReference type="Gene3D" id="3.20.20.70">
    <property type="entry name" value="Aldolase class I"/>
    <property type="match status" value="1"/>
</dbReference>
<keyword evidence="4" id="KW-1015">Disulfide bond</keyword>
<comment type="caution">
    <text evidence="5">The sequence shown here is derived from an EMBL/GenBank/DDBJ whole genome shotgun (WGS) entry which is preliminary data.</text>
</comment>
<dbReference type="SUPFAM" id="SSF51445">
    <property type="entry name" value="(Trans)glycosidases"/>
    <property type="match status" value="1"/>
</dbReference>
<dbReference type="OrthoDB" id="9807519at2"/>
<dbReference type="EC" id="3.2.1.22" evidence="4"/>
<keyword evidence="2 4" id="KW-0378">Hydrolase</keyword>
<dbReference type="RefSeq" id="WP_036309041.1">
    <property type="nucleotide sequence ID" value="NZ_JFYO01000001.1"/>
</dbReference>
<dbReference type="InterPro" id="IPR013785">
    <property type="entry name" value="Aldolase_TIM"/>
</dbReference>
<dbReference type="PANTHER" id="PTHR11452">
    <property type="entry name" value="ALPHA-GALACTOSIDASE/ALPHA-N-ACETYLGALACTOSAMINIDASE"/>
    <property type="match status" value="1"/>
</dbReference>
<dbReference type="PANTHER" id="PTHR11452:SF42">
    <property type="entry name" value="ALPHA-GALACTOSIDASE"/>
    <property type="match status" value="1"/>
</dbReference>
<evidence type="ECO:0000256" key="2">
    <source>
        <dbReference type="ARBA" id="ARBA00022801"/>
    </source>
</evidence>
<comment type="catalytic activity">
    <reaction evidence="4">
        <text>Hydrolysis of terminal, non-reducing alpha-D-galactose residues in alpha-D-galactosides, including galactose oligosaccharides, galactomannans and galactolipids.</text>
        <dbReference type="EC" id="3.2.1.22"/>
    </reaction>
</comment>
<keyword evidence="6" id="KW-1185">Reference proteome</keyword>
<dbReference type="Pfam" id="PF16499">
    <property type="entry name" value="Melibiase_2"/>
    <property type="match status" value="2"/>
</dbReference>
<dbReference type="eggNOG" id="COG3345">
    <property type="taxonomic scope" value="Bacteria"/>
</dbReference>
<comment type="similarity">
    <text evidence="1 4">Belongs to the glycosyl hydrolase 27 family.</text>
</comment>
<gene>
    <name evidence="5" type="primary">agaA</name>
    <name evidence="5" type="ORF">BW34_00417</name>
</gene>
<dbReference type="CDD" id="cd14792">
    <property type="entry name" value="GH27"/>
    <property type="match status" value="1"/>
</dbReference>
<accession>A0A031FZZ2</accession>
<proteinExistence type="inferred from homology"/>
<dbReference type="InterPro" id="IPR013780">
    <property type="entry name" value="Glyco_hydro_b"/>
</dbReference>
<dbReference type="PATRIC" id="fig|273677.3.peg.406"/>
<dbReference type="PRINTS" id="PR00740">
    <property type="entry name" value="GLHYDRLASE27"/>
</dbReference>
<evidence type="ECO:0000313" key="6">
    <source>
        <dbReference type="Proteomes" id="UP000024001"/>
    </source>
</evidence>
<dbReference type="AlphaFoldDB" id="A0A031FZZ2"/>
<dbReference type="InterPro" id="IPR002241">
    <property type="entry name" value="Glyco_hydro_27"/>
</dbReference>
<dbReference type="InterPro" id="IPR017853">
    <property type="entry name" value="GH"/>
</dbReference>
<evidence type="ECO:0000256" key="1">
    <source>
        <dbReference type="ARBA" id="ARBA00009743"/>
    </source>
</evidence>
<dbReference type="GO" id="GO:0004557">
    <property type="term" value="F:alpha-galactosidase activity"/>
    <property type="evidence" value="ECO:0007669"/>
    <property type="project" value="UniProtKB-EC"/>
</dbReference>
<evidence type="ECO:0000256" key="4">
    <source>
        <dbReference type="RuleBase" id="RU361168"/>
    </source>
</evidence>
<evidence type="ECO:0000256" key="3">
    <source>
        <dbReference type="ARBA" id="ARBA00023295"/>
    </source>
</evidence>
<dbReference type="Proteomes" id="UP000024001">
    <property type="component" value="Unassembled WGS sequence"/>
</dbReference>
<name>A0A031FZZ2_9MICO</name>
<sequence>MVLARPHTPPMGWNSWDCFGTTVTEAEVLANARFMAEHLRDAGWDTIVVDADWADPDARAHGYNDDARLHLDEHGRLLPDPVRFPSAADGAGFGPLADQIHALGLKFGVHVMRGIPRRALAEGMLLHGTSTPLADLADPANDCEWNPHFVGIDHTHPDAGAYYRSTVELYDSWGVDLIKADDMLWPYQERDITAYSDAVAAAEREIVLSLSPGRDLSAAHLDHLADHSSMWRICDDVWDRWEDVADNLSRMARWAPHARAGAWPDADMLPLGRVGIRGERGEPRHDLLTPDERRSLLTLWTIARSPLMFGGDLPSTNPDTIALLQNPALADLLTRAEGSGEIRHEHGLALWRATGGGTTWLAAVNTTEAPLTTTLDTRDLGIGAAPAQVVDVWTGRPVTVRPGRAGSATVRGVAPDSSVVEVTLASHASAFWRCDG</sequence>